<dbReference type="InterPro" id="IPR038770">
    <property type="entry name" value="Na+/solute_symporter_sf"/>
</dbReference>
<keyword evidence="8" id="KW-0406">Ion transport</keyword>
<dbReference type="EMBL" id="JAKOOW010000024">
    <property type="protein sequence ID" value="MCG6504223.1"/>
    <property type="molecule type" value="Genomic_DNA"/>
</dbReference>
<keyword evidence="6" id="KW-0630">Potassium</keyword>
<feature type="transmembrane region" description="Helical" evidence="10">
    <location>
        <begin position="146"/>
        <end position="169"/>
    </location>
</feature>
<evidence type="ECO:0000259" key="11">
    <source>
        <dbReference type="PROSITE" id="PS51201"/>
    </source>
</evidence>
<dbReference type="InterPro" id="IPR003148">
    <property type="entry name" value="RCK_N"/>
</dbReference>
<feature type="transmembrane region" description="Helical" evidence="10">
    <location>
        <begin position="309"/>
        <end position="328"/>
    </location>
</feature>
<feature type="transmembrane region" description="Helical" evidence="10">
    <location>
        <begin position="30"/>
        <end position="48"/>
    </location>
</feature>
<feature type="transmembrane region" description="Helical" evidence="10">
    <location>
        <begin position="228"/>
        <end position="249"/>
    </location>
</feature>
<dbReference type="PROSITE" id="PS51201">
    <property type="entry name" value="RCK_N"/>
    <property type="match status" value="1"/>
</dbReference>
<accession>A0ABS9NN44</accession>
<feature type="transmembrane region" description="Helical" evidence="10">
    <location>
        <begin position="54"/>
        <end position="73"/>
    </location>
</feature>
<keyword evidence="7 10" id="KW-1133">Transmembrane helix</keyword>
<dbReference type="Pfam" id="PF02254">
    <property type="entry name" value="TrkA_N"/>
    <property type="match status" value="1"/>
</dbReference>
<feature type="transmembrane region" description="Helical" evidence="10">
    <location>
        <begin position="195"/>
        <end position="216"/>
    </location>
</feature>
<feature type="transmembrane region" description="Helical" evidence="10">
    <location>
        <begin position="85"/>
        <end position="107"/>
    </location>
</feature>
<evidence type="ECO:0000256" key="1">
    <source>
        <dbReference type="ARBA" id="ARBA00004141"/>
    </source>
</evidence>
<keyword evidence="5 10" id="KW-0812">Transmembrane</keyword>
<dbReference type="PANTHER" id="PTHR46157:SF4">
    <property type="entry name" value="K(+) EFFLUX ANTIPORTER 3, CHLOROPLASTIC"/>
    <property type="match status" value="1"/>
</dbReference>
<evidence type="ECO:0000256" key="6">
    <source>
        <dbReference type="ARBA" id="ARBA00022958"/>
    </source>
</evidence>
<dbReference type="SUPFAM" id="SSF51735">
    <property type="entry name" value="NAD(P)-binding Rossmann-fold domains"/>
    <property type="match status" value="1"/>
</dbReference>
<feature type="transmembrane region" description="Helical" evidence="10">
    <location>
        <begin position="340"/>
        <end position="360"/>
    </location>
</feature>
<dbReference type="Gene3D" id="1.20.1530.20">
    <property type="match status" value="1"/>
</dbReference>
<feature type="transmembrane region" description="Helical" evidence="10">
    <location>
        <begin position="113"/>
        <end position="134"/>
    </location>
</feature>
<evidence type="ECO:0000313" key="13">
    <source>
        <dbReference type="Proteomes" id="UP001298424"/>
    </source>
</evidence>
<keyword evidence="13" id="KW-1185">Reference proteome</keyword>
<feature type="transmembrane region" description="Helical" evidence="10">
    <location>
        <begin position="6"/>
        <end position="23"/>
    </location>
</feature>
<evidence type="ECO:0000313" key="12">
    <source>
        <dbReference type="EMBL" id="MCG6504223.1"/>
    </source>
</evidence>
<organism evidence="12 13">
    <name type="scientific">Kingella pumchi</name>
    <dbReference type="NCBI Taxonomy" id="2779506"/>
    <lineage>
        <taxon>Bacteria</taxon>
        <taxon>Pseudomonadati</taxon>
        <taxon>Pseudomonadota</taxon>
        <taxon>Betaproteobacteria</taxon>
        <taxon>Neisseriales</taxon>
        <taxon>Neisseriaceae</taxon>
        <taxon>Kingella</taxon>
    </lineage>
</organism>
<protein>
    <submittedName>
        <fullName evidence="12">Cation:proton antiporter</fullName>
    </submittedName>
</protein>
<keyword evidence="4" id="KW-0633">Potassium transport</keyword>
<reference evidence="12 13" key="1">
    <citation type="submission" date="2022-02" db="EMBL/GenBank/DDBJ databases">
        <title>Genome sequence data of Kingella unionensis sp. nov. strain CICC 24913 (CCUG 75125).</title>
        <authorList>
            <person name="Xiao M."/>
        </authorList>
    </citation>
    <scope>NUCLEOTIDE SEQUENCE [LARGE SCALE GENOMIC DNA]</scope>
    <source>
        <strain evidence="12 13">CICC 24913</strain>
    </source>
</reference>
<sequence length="631" mass="68203">MTYILLYTFIYLAFAVGAVLISQKLGLGSVLGYLLAGIIIGPMLGFVGKEAESIQHIAEFGVVMMMFLVGLELAPAMLWQLRHKLLGLGGLQVLLTVSAIAGIAVAFHKPWQTGVAIGCILAISSTAIVLQTFSEKNLIDTPGGQAGFAVLLFQDVAAIPMMALMPLLALSGKGGAGGGHDSHEFSNWLATQPGWINALVSAGAMAVIVIGVRYLVPTVFRFISKHRLHEMFTIFTLALVVGIATLMSLIGLSPALGAFSAGVALANSSFRHEMESHLSPFKGLLLGLFFITVGAGMNFTLLGQEFGTIAAMTAATLLIKGFILWLLGKVFRLPSLSGKLFALSLAQAGEFGFVLLSIARQNHVLQKSLADRTALVVALTMVLTPLLFIFYEKVLAPRAIAGENEERPHDSVTEENPVIILGLGRFGRHINSMLTACGFHTTVIDHHAEMVEGLAKHGIKTYYGDATKPELLNSIGLAQAKLLVIAIGQRKEATEILEFVRRHYPKLPVLARAYDSPHAYELHHAGADFVIRATADSSIRSGRIALEQLGLSPEKARELSKLYAARERHQLAKLSKYYDPNLPLFANGKIIEMAKESDAETARMMQTLMQGGTVEWQEDPGDWTWLKKGIA</sequence>
<evidence type="ECO:0000256" key="10">
    <source>
        <dbReference type="SAM" id="Phobius"/>
    </source>
</evidence>
<keyword evidence="3" id="KW-0050">Antiport</keyword>
<dbReference type="InterPro" id="IPR006153">
    <property type="entry name" value="Cation/H_exchanger_TM"/>
</dbReference>
<feature type="transmembrane region" description="Helical" evidence="10">
    <location>
        <begin position="284"/>
        <end position="303"/>
    </location>
</feature>
<dbReference type="Pfam" id="PF00999">
    <property type="entry name" value="Na_H_Exchanger"/>
    <property type="match status" value="1"/>
</dbReference>
<dbReference type="Gene3D" id="3.40.50.720">
    <property type="entry name" value="NAD(P)-binding Rossmann-like Domain"/>
    <property type="match status" value="1"/>
</dbReference>
<evidence type="ECO:0000256" key="4">
    <source>
        <dbReference type="ARBA" id="ARBA00022538"/>
    </source>
</evidence>
<comment type="subcellular location">
    <subcellularLocation>
        <location evidence="1">Membrane</location>
        <topology evidence="1">Multi-pass membrane protein</topology>
    </subcellularLocation>
</comment>
<dbReference type="PANTHER" id="PTHR46157">
    <property type="entry name" value="K(+) EFFLUX ANTIPORTER 3, CHLOROPLASTIC"/>
    <property type="match status" value="1"/>
</dbReference>
<proteinExistence type="predicted"/>
<feature type="domain" description="RCK N-terminal" evidence="11">
    <location>
        <begin position="415"/>
        <end position="531"/>
    </location>
</feature>
<comment type="caution">
    <text evidence="12">The sequence shown here is derived from an EMBL/GenBank/DDBJ whole genome shotgun (WGS) entry which is preliminary data.</text>
</comment>
<name>A0ABS9NN44_9NEIS</name>
<evidence type="ECO:0000256" key="5">
    <source>
        <dbReference type="ARBA" id="ARBA00022692"/>
    </source>
</evidence>
<evidence type="ECO:0000256" key="7">
    <source>
        <dbReference type="ARBA" id="ARBA00022989"/>
    </source>
</evidence>
<keyword evidence="2" id="KW-0813">Transport</keyword>
<dbReference type="Proteomes" id="UP001298424">
    <property type="component" value="Unassembled WGS sequence"/>
</dbReference>
<keyword evidence="9 10" id="KW-0472">Membrane</keyword>
<gene>
    <name evidence="12" type="ORF">MB824_06920</name>
</gene>
<dbReference type="RefSeq" id="WP_238747492.1">
    <property type="nucleotide sequence ID" value="NZ_JAKOOW010000024.1"/>
</dbReference>
<dbReference type="InterPro" id="IPR036291">
    <property type="entry name" value="NAD(P)-bd_dom_sf"/>
</dbReference>
<evidence type="ECO:0000256" key="3">
    <source>
        <dbReference type="ARBA" id="ARBA00022449"/>
    </source>
</evidence>
<evidence type="ECO:0000256" key="2">
    <source>
        <dbReference type="ARBA" id="ARBA00022448"/>
    </source>
</evidence>
<evidence type="ECO:0000256" key="9">
    <source>
        <dbReference type="ARBA" id="ARBA00023136"/>
    </source>
</evidence>
<feature type="transmembrane region" description="Helical" evidence="10">
    <location>
        <begin position="372"/>
        <end position="391"/>
    </location>
</feature>
<evidence type="ECO:0000256" key="8">
    <source>
        <dbReference type="ARBA" id="ARBA00023065"/>
    </source>
</evidence>